<organism evidence="1 2">
    <name type="scientific">Streptomyces albospinus</name>
    <dbReference type="NCBI Taxonomy" id="285515"/>
    <lineage>
        <taxon>Bacteria</taxon>
        <taxon>Bacillati</taxon>
        <taxon>Actinomycetota</taxon>
        <taxon>Actinomycetes</taxon>
        <taxon>Kitasatosporales</taxon>
        <taxon>Streptomycetaceae</taxon>
        <taxon>Streptomyces</taxon>
    </lineage>
</organism>
<sequence>MNTTPNNPPKDCPSGQVCFYEDFEYQKLVRAEAPTKTCTTLKASFKSVYNNSGDPIFVYDSDKGCWGDEKRIEKNSGESRLSYESYSYKVEDN</sequence>
<reference evidence="2" key="1">
    <citation type="journal article" date="2019" name="Int. J. Syst. Evol. Microbiol.">
        <title>The Global Catalogue of Microorganisms (GCM) 10K type strain sequencing project: providing services to taxonomists for standard genome sequencing and annotation.</title>
        <authorList>
            <consortium name="The Broad Institute Genomics Platform"/>
            <consortium name="The Broad Institute Genome Sequencing Center for Infectious Disease"/>
            <person name="Wu L."/>
            <person name="Ma J."/>
        </authorList>
    </citation>
    <scope>NUCLEOTIDE SEQUENCE [LARGE SCALE GENOMIC DNA]</scope>
    <source>
        <strain evidence="2">JCM 3399</strain>
    </source>
</reference>
<dbReference type="RefSeq" id="WP_189299939.1">
    <property type="nucleotide sequence ID" value="NZ_BMRP01000008.1"/>
</dbReference>
<gene>
    <name evidence="1" type="ORF">GCM10010211_28810</name>
</gene>
<evidence type="ECO:0000313" key="1">
    <source>
        <dbReference type="EMBL" id="GGU62022.1"/>
    </source>
</evidence>
<protein>
    <submittedName>
        <fullName evidence="1">Uncharacterized protein</fullName>
    </submittedName>
</protein>
<dbReference type="Proteomes" id="UP000654471">
    <property type="component" value="Unassembled WGS sequence"/>
</dbReference>
<accession>A0ABQ2V0M6</accession>
<dbReference type="Pfam" id="PF03995">
    <property type="entry name" value="Inhibitor_I36"/>
    <property type="match status" value="1"/>
</dbReference>
<evidence type="ECO:0000313" key="2">
    <source>
        <dbReference type="Proteomes" id="UP000654471"/>
    </source>
</evidence>
<dbReference type="EMBL" id="BMRP01000008">
    <property type="protein sequence ID" value="GGU62022.1"/>
    <property type="molecule type" value="Genomic_DNA"/>
</dbReference>
<comment type="caution">
    <text evidence="1">The sequence shown here is derived from an EMBL/GenBank/DDBJ whole genome shotgun (WGS) entry which is preliminary data.</text>
</comment>
<proteinExistence type="predicted"/>
<name>A0ABQ2V0M6_9ACTN</name>
<keyword evidence="2" id="KW-1185">Reference proteome</keyword>